<evidence type="ECO:0000313" key="4">
    <source>
        <dbReference type="WBParaSite" id="NBR_0001953001-mRNA-1"/>
    </source>
</evidence>
<reference evidence="2 3" key="2">
    <citation type="submission" date="2018-11" db="EMBL/GenBank/DDBJ databases">
        <authorList>
            <consortium name="Pathogen Informatics"/>
        </authorList>
    </citation>
    <scope>NUCLEOTIDE SEQUENCE [LARGE SCALE GENOMIC DNA]</scope>
</reference>
<gene>
    <name evidence="2" type="ORF">NBR_LOCUS19531</name>
</gene>
<dbReference type="SUPFAM" id="SSF53300">
    <property type="entry name" value="vWA-like"/>
    <property type="match status" value="1"/>
</dbReference>
<feature type="domain" description="VWFA" evidence="1">
    <location>
        <begin position="10"/>
        <end position="82"/>
    </location>
</feature>
<dbReference type="EMBL" id="UYSL01024257">
    <property type="protein sequence ID" value="VDL83265.1"/>
    <property type="molecule type" value="Genomic_DNA"/>
</dbReference>
<evidence type="ECO:0000259" key="1">
    <source>
        <dbReference type="Pfam" id="PF00092"/>
    </source>
</evidence>
<keyword evidence="3" id="KW-1185">Reference proteome</keyword>
<dbReference type="InterPro" id="IPR002035">
    <property type="entry name" value="VWF_A"/>
</dbReference>
<dbReference type="AlphaFoldDB" id="A0A0N4YQK8"/>
<dbReference type="Gene3D" id="3.40.50.410">
    <property type="entry name" value="von Willebrand factor, type A domain"/>
    <property type="match status" value="1"/>
</dbReference>
<protein>
    <submittedName>
        <fullName evidence="4">VWFA domain-containing protein</fullName>
    </submittedName>
</protein>
<dbReference type="Pfam" id="PF00092">
    <property type="entry name" value="VWA"/>
    <property type="match status" value="1"/>
</dbReference>
<reference evidence="4" key="1">
    <citation type="submission" date="2017-02" db="UniProtKB">
        <authorList>
            <consortium name="WormBaseParasite"/>
        </authorList>
    </citation>
    <scope>IDENTIFICATION</scope>
</reference>
<sequence>MKAIIRAMVNARVGIIIVNDYPIINLPLGYYKKEDLESAIDKIMYIAGSTKIGYALHLSRMELKNEKTDHKAIILITDGHYDTCSKACFEEDQEFFHHVLIWLTPQPEPVTTGAVGAPLSPAGTAVQSVVEAPPKPESPWKEVGSGVYQKYVTPDIKAEEQLLRFHPDKEAVKVMDDGIELVFIAVGPYLDPEEEDYEEVMANIKKNSRGKAIIGTKVSSQWLGSFNVFYVAILIR</sequence>
<dbReference type="InterPro" id="IPR036465">
    <property type="entry name" value="vWFA_dom_sf"/>
</dbReference>
<accession>A0A0N4YQK8</accession>
<dbReference type="Proteomes" id="UP000271162">
    <property type="component" value="Unassembled WGS sequence"/>
</dbReference>
<dbReference type="WBParaSite" id="NBR_0001953001-mRNA-1">
    <property type="protein sequence ID" value="NBR_0001953001-mRNA-1"/>
    <property type="gene ID" value="NBR_0001953001"/>
</dbReference>
<evidence type="ECO:0000313" key="3">
    <source>
        <dbReference type="Proteomes" id="UP000271162"/>
    </source>
</evidence>
<organism evidence="4">
    <name type="scientific">Nippostrongylus brasiliensis</name>
    <name type="common">Rat hookworm</name>
    <dbReference type="NCBI Taxonomy" id="27835"/>
    <lineage>
        <taxon>Eukaryota</taxon>
        <taxon>Metazoa</taxon>
        <taxon>Ecdysozoa</taxon>
        <taxon>Nematoda</taxon>
        <taxon>Chromadorea</taxon>
        <taxon>Rhabditida</taxon>
        <taxon>Rhabditina</taxon>
        <taxon>Rhabditomorpha</taxon>
        <taxon>Strongyloidea</taxon>
        <taxon>Heligmosomidae</taxon>
        <taxon>Nippostrongylus</taxon>
    </lineage>
</organism>
<evidence type="ECO:0000313" key="2">
    <source>
        <dbReference type="EMBL" id="VDL83265.1"/>
    </source>
</evidence>
<proteinExistence type="predicted"/>
<name>A0A0N4YQK8_NIPBR</name>